<proteinExistence type="predicted"/>
<accession>A0A8T0L1Y0</accession>
<evidence type="ECO:0000313" key="2">
    <source>
        <dbReference type="Proteomes" id="UP000743370"/>
    </source>
</evidence>
<organism evidence="1 2">
    <name type="scientific">Phaseolus angularis</name>
    <name type="common">Azuki bean</name>
    <name type="synonym">Vigna angularis</name>
    <dbReference type="NCBI Taxonomy" id="3914"/>
    <lineage>
        <taxon>Eukaryota</taxon>
        <taxon>Viridiplantae</taxon>
        <taxon>Streptophyta</taxon>
        <taxon>Embryophyta</taxon>
        <taxon>Tracheophyta</taxon>
        <taxon>Spermatophyta</taxon>
        <taxon>Magnoliopsida</taxon>
        <taxon>eudicotyledons</taxon>
        <taxon>Gunneridae</taxon>
        <taxon>Pentapetalae</taxon>
        <taxon>rosids</taxon>
        <taxon>fabids</taxon>
        <taxon>Fabales</taxon>
        <taxon>Fabaceae</taxon>
        <taxon>Papilionoideae</taxon>
        <taxon>50 kb inversion clade</taxon>
        <taxon>NPAAA clade</taxon>
        <taxon>indigoferoid/millettioid clade</taxon>
        <taxon>Phaseoleae</taxon>
        <taxon>Vigna</taxon>
    </lineage>
</organism>
<dbReference type="EMBL" id="JABFOF010000002">
    <property type="protein sequence ID" value="KAG2405098.1"/>
    <property type="molecule type" value="Genomic_DNA"/>
</dbReference>
<comment type="caution">
    <text evidence="1">The sequence shown here is derived from an EMBL/GenBank/DDBJ whole genome shotgun (WGS) entry which is preliminary data.</text>
</comment>
<sequence>MDKTIKNITQELSIEKLADTITGQRPAMKKEGEAELAVRGECNNRRTSLYYFSCNTSLSASERKIRTKREET</sequence>
<reference evidence="1 2" key="1">
    <citation type="submission" date="2020-05" db="EMBL/GenBank/DDBJ databases">
        <title>Vigna angularis (adzuki bean) Var. LongXiaoDou No. 4 denovo assembly.</title>
        <authorList>
            <person name="Xiang H."/>
        </authorList>
    </citation>
    <scope>NUCLEOTIDE SEQUENCE [LARGE SCALE GENOMIC DNA]</scope>
    <source>
        <tissue evidence="1">Leaf</tissue>
    </source>
</reference>
<gene>
    <name evidence="1" type="ORF">HKW66_Vig0043530</name>
</gene>
<name>A0A8T0L1Y0_PHAAN</name>
<dbReference type="Proteomes" id="UP000743370">
    <property type="component" value="Unassembled WGS sequence"/>
</dbReference>
<evidence type="ECO:0000313" key="1">
    <source>
        <dbReference type="EMBL" id="KAG2405098.1"/>
    </source>
</evidence>
<dbReference type="AlphaFoldDB" id="A0A8T0L1Y0"/>
<protein>
    <submittedName>
        <fullName evidence="1">Uncharacterized protein</fullName>
    </submittedName>
</protein>